<dbReference type="OrthoDB" id="7833622at2"/>
<proteinExistence type="predicted"/>
<keyword evidence="3" id="KW-1185">Reference proteome</keyword>
<dbReference type="EMBL" id="CP015093">
    <property type="protein sequence ID" value="APZ52520.1"/>
    <property type="molecule type" value="Genomic_DNA"/>
</dbReference>
<protein>
    <submittedName>
        <fullName evidence="2">Uncharacterized protein</fullName>
    </submittedName>
</protein>
<name>A0A1P8USZ0_9RHOB</name>
<dbReference type="KEGG" id="paby:Ga0080574_TMP2186"/>
<feature type="region of interest" description="Disordered" evidence="1">
    <location>
        <begin position="1"/>
        <end position="21"/>
    </location>
</feature>
<evidence type="ECO:0000313" key="3">
    <source>
        <dbReference type="Proteomes" id="UP000187059"/>
    </source>
</evidence>
<reference evidence="2 3" key="1">
    <citation type="submission" date="2016-04" db="EMBL/GenBank/DDBJ databases">
        <title>Deep-sea bacteria in the southern Pacific.</title>
        <authorList>
            <person name="Tang K."/>
        </authorList>
    </citation>
    <scope>NUCLEOTIDE SEQUENCE [LARGE SCALE GENOMIC DNA]</scope>
    <source>
        <strain evidence="2 3">JLT2014</strain>
    </source>
</reference>
<feature type="compositionally biased region" description="Basic and acidic residues" evidence="1">
    <location>
        <begin position="1"/>
        <end position="14"/>
    </location>
</feature>
<organism evidence="2 3">
    <name type="scientific">Salipiger abyssi</name>
    <dbReference type="NCBI Taxonomy" id="1250539"/>
    <lineage>
        <taxon>Bacteria</taxon>
        <taxon>Pseudomonadati</taxon>
        <taxon>Pseudomonadota</taxon>
        <taxon>Alphaproteobacteria</taxon>
        <taxon>Rhodobacterales</taxon>
        <taxon>Roseobacteraceae</taxon>
        <taxon>Salipiger</taxon>
    </lineage>
</organism>
<gene>
    <name evidence="2" type="ORF">Ga0080574_TMP2186</name>
</gene>
<sequence>MDDNNDEARADQHANEAAFGAADTKTDGFSVSETGSIQASGFSVAGISSESMAPELDLSFVDMQAQARWMAAQYGDMVASDAGIAATPMGVAGWSTMDGSDLRDAVAEASFGDMLFTGRRMAGLSSMKWEGDGSVRNLRNAAVSLGHFVELEIAEDFEEDFLENPGPNGIDLPVWRLPAEAGLFDTGGGALGVDLYGPMMVTVVKGVPFVVGGDTAGNAFATLSSGGPHPLSATDRLLHGIDTGVDTQDMAYGGAPSLQAQAAESEAIQPDTVHMAMQTLGIFEDEASDSFHFRSVEDRAPMVGIAASADLLDEMPNGNPMDGHALAHAPHHADDVAALEAASLDLDYQVIQPDAGDLPA</sequence>
<evidence type="ECO:0000313" key="2">
    <source>
        <dbReference type="EMBL" id="APZ52520.1"/>
    </source>
</evidence>
<evidence type="ECO:0000256" key="1">
    <source>
        <dbReference type="SAM" id="MobiDB-lite"/>
    </source>
</evidence>
<dbReference type="Proteomes" id="UP000187059">
    <property type="component" value="Chromosome"/>
</dbReference>
<accession>A0A1P8USZ0</accession>
<dbReference type="AlphaFoldDB" id="A0A1P8USZ0"/>
<dbReference type="RefSeq" id="WP_076698785.1">
    <property type="nucleotide sequence ID" value="NZ_CP015093.1"/>
</dbReference>